<feature type="domain" description="UvrD-like helicase C-terminal" evidence="6">
    <location>
        <begin position="266"/>
        <end position="312"/>
    </location>
</feature>
<dbReference type="InterPro" id="IPR014016">
    <property type="entry name" value="UvrD-like_ATP-bd"/>
</dbReference>
<evidence type="ECO:0000256" key="1">
    <source>
        <dbReference type="ARBA" id="ARBA00022741"/>
    </source>
</evidence>
<name>A0A7Z0M7W9_9STRE</name>
<feature type="domain" description="UvrD-like helicase ATP-binding" evidence="5">
    <location>
        <begin position="2"/>
        <end position="56"/>
    </location>
</feature>
<keyword evidence="3 7" id="KW-0347">Helicase</keyword>
<evidence type="ECO:0000256" key="4">
    <source>
        <dbReference type="ARBA" id="ARBA00022840"/>
    </source>
</evidence>
<gene>
    <name evidence="7" type="ORF">HZY94_09380</name>
</gene>
<dbReference type="InterPro" id="IPR027417">
    <property type="entry name" value="P-loop_NTPase"/>
</dbReference>
<dbReference type="Proteomes" id="UP000589521">
    <property type="component" value="Unassembled WGS sequence"/>
</dbReference>
<keyword evidence="2" id="KW-0378">Hydrolase</keyword>
<organism evidence="7 8">
    <name type="scientific">Streptococcus danieliae</name>
    <dbReference type="NCBI Taxonomy" id="747656"/>
    <lineage>
        <taxon>Bacteria</taxon>
        <taxon>Bacillati</taxon>
        <taxon>Bacillota</taxon>
        <taxon>Bacilli</taxon>
        <taxon>Lactobacillales</taxon>
        <taxon>Streptococcaceae</taxon>
        <taxon>Streptococcus</taxon>
    </lineage>
</organism>
<evidence type="ECO:0000259" key="5">
    <source>
        <dbReference type="Pfam" id="PF00580"/>
    </source>
</evidence>
<dbReference type="AlphaFoldDB" id="A0A7Z0M7W9"/>
<dbReference type="PANTHER" id="PTHR11070:SF67">
    <property type="entry name" value="DNA 3'-5' HELICASE"/>
    <property type="match status" value="1"/>
</dbReference>
<dbReference type="GO" id="GO:0003677">
    <property type="term" value="F:DNA binding"/>
    <property type="evidence" value="ECO:0007669"/>
    <property type="project" value="InterPro"/>
</dbReference>
<dbReference type="Pfam" id="PF00580">
    <property type="entry name" value="UvrD-helicase"/>
    <property type="match status" value="1"/>
</dbReference>
<dbReference type="EMBL" id="JACBXX010000213">
    <property type="protein sequence ID" value="NYS97376.1"/>
    <property type="molecule type" value="Genomic_DNA"/>
</dbReference>
<evidence type="ECO:0000313" key="8">
    <source>
        <dbReference type="Proteomes" id="UP000589521"/>
    </source>
</evidence>
<comment type="caution">
    <text evidence="7">The sequence shown here is derived from an EMBL/GenBank/DDBJ whole genome shotgun (WGS) entry which is preliminary data.</text>
</comment>
<dbReference type="InterPro" id="IPR000212">
    <property type="entry name" value="DNA_helicase_UvrD/REP"/>
</dbReference>
<dbReference type="GO" id="GO:0005524">
    <property type="term" value="F:ATP binding"/>
    <property type="evidence" value="ECO:0007669"/>
    <property type="project" value="UniProtKB-KW"/>
</dbReference>
<reference evidence="7 8" key="1">
    <citation type="submission" date="2020-07" db="EMBL/GenBank/DDBJ databases">
        <title>MOT database genomes.</title>
        <authorList>
            <person name="Joseph S."/>
            <person name="Aduse-Opoku J."/>
            <person name="Hashim A."/>
            <person name="Wade W."/>
            <person name="Curtis M."/>
        </authorList>
    </citation>
    <scope>NUCLEOTIDE SEQUENCE [LARGE SCALE GENOMIC DNA]</scope>
    <source>
        <strain evidence="7 8">STR</strain>
    </source>
</reference>
<keyword evidence="4" id="KW-0067">ATP-binding</keyword>
<evidence type="ECO:0000256" key="3">
    <source>
        <dbReference type="ARBA" id="ARBA00022806"/>
    </source>
</evidence>
<proteinExistence type="predicted"/>
<dbReference type="PANTHER" id="PTHR11070">
    <property type="entry name" value="UVRD / RECB / PCRA DNA HELICASE FAMILY MEMBER"/>
    <property type="match status" value="1"/>
</dbReference>
<evidence type="ECO:0000256" key="2">
    <source>
        <dbReference type="ARBA" id="ARBA00022801"/>
    </source>
</evidence>
<dbReference type="GO" id="GO:0016787">
    <property type="term" value="F:hydrolase activity"/>
    <property type="evidence" value="ECO:0007669"/>
    <property type="project" value="UniProtKB-KW"/>
</dbReference>
<dbReference type="GO" id="GO:0000725">
    <property type="term" value="P:recombinational repair"/>
    <property type="evidence" value="ECO:0007669"/>
    <property type="project" value="TreeGrafter"/>
</dbReference>
<dbReference type="GO" id="GO:0043138">
    <property type="term" value="F:3'-5' DNA helicase activity"/>
    <property type="evidence" value="ECO:0007669"/>
    <property type="project" value="TreeGrafter"/>
</dbReference>
<dbReference type="GO" id="GO:0005829">
    <property type="term" value="C:cytosol"/>
    <property type="evidence" value="ECO:0007669"/>
    <property type="project" value="TreeGrafter"/>
</dbReference>
<sequence length="342" mass="40173">MIFIDEYQDSDLKMNDLFMFLNSSLGIDIFIVGDTKQAIYLWRGASEDIFNKIPQKMEQKYLWHNFRSHPEIVNYAMVIHDPESLPVVSKDLDEHVVIVNLGIHSLGELLKTKLIDLDKGITIIVKKNNEALVYKDKLRNEGFDFEYIPITPIDQNQSQNTQYLRVLARYFYDDNFTIFDLVEEYHLELKRSEIEKFQNVLDQMKSIFPAKEGEIFDDLNFSEIIQSFSNYLEVIFSESDISQLKETLSNQRFSVAFIPSNNKYKIMTIFAAKGLEFDQVIGFGKDYNLTNRDTNNNHYVLITRAKEKVILIDNNYYKSQVDSVIAQNHREPNNFYRYYGNS</sequence>
<keyword evidence="1" id="KW-0547">Nucleotide-binding</keyword>
<evidence type="ECO:0000313" key="7">
    <source>
        <dbReference type="EMBL" id="NYS97376.1"/>
    </source>
</evidence>
<evidence type="ECO:0000259" key="6">
    <source>
        <dbReference type="Pfam" id="PF13538"/>
    </source>
</evidence>
<dbReference type="Pfam" id="PF13538">
    <property type="entry name" value="UvrD_C_2"/>
    <property type="match status" value="1"/>
</dbReference>
<protein>
    <submittedName>
        <fullName evidence="7">UvrD-helicase domain-containing protein</fullName>
    </submittedName>
</protein>
<accession>A0A7Z0M7W9</accession>
<dbReference type="Gene3D" id="3.40.50.300">
    <property type="entry name" value="P-loop containing nucleotide triphosphate hydrolases"/>
    <property type="match status" value="2"/>
</dbReference>
<dbReference type="SUPFAM" id="SSF52540">
    <property type="entry name" value="P-loop containing nucleoside triphosphate hydrolases"/>
    <property type="match status" value="1"/>
</dbReference>
<dbReference type="InterPro" id="IPR027785">
    <property type="entry name" value="UvrD-like_helicase_C"/>
</dbReference>